<dbReference type="InterPro" id="IPR000836">
    <property type="entry name" value="PRTase_dom"/>
</dbReference>
<evidence type="ECO:0000256" key="1">
    <source>
        <dbReference type="ARBA" id="ARBA00022475"/>
    </source>
</evidence>
<dbReference type="EMBL" id="JABXXQ010000091">
    <property type="protein sequence ID" value="NVN29990.1"/>
    <property type="molecule type" value="Genomic_DNA"/>
</dbReference>
<keyword evidence="4" id="KW-0479">Metal-binding</keyword>
<keyword evidence="6" id="KW-0460">Magnesium</keyword>
<protein>
    <submittedName>
        <fullName evidence="10">Xanthine phosphoribosyltransferase</fullName>
        <ecNumber evidence="10">2.4.2.22</ecNumber>
    </submittedName>
</protein>
<keyword evidence="3 10" id="KW-0808">Transferase</keyword>
<evidence type="ECO:0000256" key="3">
    <source>
        <dbReference type="ARBA" id="ARBA00022679"/>
    </source>
</evidence>
<dbReference type="PANTHER" id="PTHR39563:SF1">
    <property type="entry name" value="XANTHINE-GUANINE PHOSPHORIBOSYLTRANSFERASE"/>
    <property type="match status" value="1"/>
</dbReference>
<keyword evidence="1" id="KW-1003">Cell membrane</keyword>
<reference evidence="9 11" key="2">
    <citation type="submission" date="2020-08" db="EMBL/GenBank/DDBJ databases">
        <title>Genomic Encyclopedia of Type Strains, Phase III (KMG-III): the genomes of soil and plant-associated and newly described type strains.</title>
        <authorList>
            <person name="Whitman W."/>
        </authorList>
    </citation>
    <scope>NUCLEOTIDE SEQUENCE [LARGE SCALE GENOMIC DNA]</scope>
    <source>
        <strain evidence="9 11">CECT 8088</strain>
    </source>
</reference>
<keyword evidence="7" id="KW-0472">Membrane</keyword>
<keyword evidence="2 10" id="KW-0328">Glycosyltransferase</keyword>
<evidence type="ECO:0000256" key="2">
    <source>
        <dbReference type="ARBA" id="ARBA00022676"/>
    </source>
</evidence>
<dbReference type="GO" id="GO:0032263">
    <property type="term" value="P:GMP salvage"/>
    <property type="evidence" value="ECO:0007669"/>
    <property type="project" value="TreeGrafter"/>
</dbReference>
<dbReference type="Pfam" id="PF00156">
    <property type="entry name" value="Pribosyltran"/>
    <property type="match status" value="1"/>
</dbReference>
<keyword evidence="5" id="KW-0660">Purine salvage</keyword>
<dbReference type="GO" id="GO:0032264">
    <property type="term" value="P:IMP salvage"/>
    <property type="evidence" value="ECO:0007669"/>
    <property type="project" value="TreeGrafter"/>
</dbReference>
<accession>A0A850NPH6</accession>
<evidence type="ECO:0000256" key="4">
    <source>
        <dbReference type="ARBA" id="ARBA00022723"/>
    </source>
</evidence>
<dbReference type="Proteomes" id="UP000565205">
    <property type="component" value="Unassembled WGS sequence"/>
</dbReference>
<evidence type="ECO:0000313" key="10">
    <source>
        <dbReference type="EMBL" id="NVN29990.1"/>
    </source>
</evidence>
<evidence type="ECO:0000313" key="11">
    <source>
        <dbReference type="Proteomes" id="UP000557688"/>
    </source>
</evidence>
<dbReference type="CDD" id="cd06223">
    <property type="entry name" value="PRTases_typeI"/>
    <property type="match status" value="1"/>
</dbReference>
<keyword evidence="11" id="KW-1185">Reference proteome</keyword>
<evidence type="ECO:0000313" key="12">
    <source>
        <dbReference type="Proteomes" id="UP000565205"/>
    </source>
</evidence>
<dbReference type="Gene3D" id="3.40.50.2020">
    <property type="match status" value="1"/>
</dbReference>
<dbReference type="PANTHER" id="PTHR39563">
    <property type="entry name" value="XANTHINE PHOSPHORIBOSYLTRANSFERASE"/>
    <property type="match status" value="1"/>
</dbReference>
<comment type="caution">
    <text evidence="10">The sequence shown here is derived from an EMBL/GenBank/DDBJ whole genome shotgun (WGS) entry which is preliminary data.</text>
</comment>
<proteinExistence type="predicted"/>
<name>A0A850NPH6_9PROT</name>
<dbReference type="Proteomes" id="UP000557688">
    <property type="component" value="Unassembled WGS sequence"/>
</dbReference>
<dbReference type="EC" id="2.4.2.22" evidence="10"/>
<dbReference type="GO" id="GO:0005829">
    <property type="term" value="C:cytosol"/>
    <property type="evidence" value="ECO:0007669"/>
    <property type="project" value="TreeGrafter"/>
</dbReference>
<reference evidence="10 12" key="1">
    <citation type="submission" date="2020-06" db="EMBL/GenBank/DDBJ databases">
        <title>Description of novel acetic acid bacteria.</title>
        <authorList>
            <person name="Sombolestani A."/>
        </authorList>
    </citation>
    <scope>NUCLEOTIDE SEQUENCE [LARGE SCALE GENOMIC DNA]</scope>
    <source>
        <strain evidence="10 12">LMG 26838</strain>
    </source>
</reference>
<evidence type="ECO:0000256" key="5">
    <source>
        <dbReference type="ARBA" id="ARBA00022726"/>
    </source>
</evidence>
<dbReference type="InterPro" id="IPR023747">
    <property type="entry name" value="Xanthine_Guanine_PRibTrfase"/>
</dbReference>
<dbReference type="GO" id="GO:0006166">
    <property type="term" value="P:purine ribonucleoside salvage"/>
    <property type="evidence" value="ECO:0007669"/>
    <property type="project" value="UniProtKB-KW"/>
</dbReference>
<dbReference type="GO" id="GO:0004422">
    <property type="term" value="F:hypoxanthine phosphoribosyltransferase activity"/>
    <property type="evidence" value="ECO:0007669"/>
    <property type="project" value="TreeGrafter"/>
</dbReference>
<dbReference type="SUPFAM" id="SSF53271">
    <property type="entry name" value="PRTase-like"/>
    <property type="match status" value="1"/>
</dbReference>
<evidence type="ECO:0000313" key="9">
    <source>
        <dbReference type="EMBL" id="MBB3174182.1"/>
    </source>
</evidence>
<sequence>MAVAYATVTWDQLHRDARLLAEQLIPLGPFRGIVAVTRGGLIPAAIIGREIDCRLIESISVVTYDEEQIGKPKVIKPPTAAGDGEGFLIIDDLVDSGVTAREVRALLPKAYFACLYAKPSGRPLTDRFVVEVPQDTWILFPWDTAPLFVPPLARKGAESAQ</sequence>
<dbReference type="RefSeq" id="WP_176623158.1">
    <property type="nucleotide sequence ID" value="NZ_JABXXQ010000091.1"/>
</dbReference>
<dbReference type="NCBIfam" id="NF006613">
    <property type="entry name" value="PRK09177.1"/>
    <property type="match status" value="1"/>
</dbReference>
<dbReference type="GO" id="GO:0000310">
    <property type="term" value="F:xanthine phosphoribosyltransferase activity"/>
    <property type="evidence" value="ECO:0007669"/>
    <property type="project" value="UniProtKB-EC"/>
</dbReference>
<gene>
    <name evidence="10" type="primary">gpt</name>
    <name evidence="9" type="ORF">FHR90_002018</name>
    <name evidence="10" type="ORF">HUK83_06525</name>
</gene>
<evidence type="ECO:0000256" key="7">
    <source>
        <dbReference type="ARBA" id="ARBA00023136"/>
    </source>
</evidence>
<dbReference type="InterPro" id="IPR029057">
    <property type="entry name" value="PRTase-like"/>
</dbReference>
<evidence type="ECO:0000256" key="6">
    <source>
        <dbReference type="ARBA" id="ARBA00022842"/>
    </source>
</evidence>
<feature type="domain" description="Phosphoribosyltransferase" evidence="8">
    <location>
        <begin position="10"/>
        <end position="146"/>
    </location>
</feature>
<organism evidence="10 12">
    <name type="scientific">Endobacter medicaginis</name>
    <dbReference type="NCBI Taxonomy" id="1181271"/>
    <lineage>
        <taxon>Bacteria</taxon>
        <taxon>Pseudomonadati</taxon>
        <taxon>Pseudomonadota</taxon>
        <taxon>Alphaproteobacteria</taxon>
        <taxon>Acetobacterales</taxon>
        <taxon>Acetobacteraceae</taxon>
        <taxon>Endobacter</taxon>
    </lineage>
</organism>
<dbReference type="GO" id="GO:0046872">
    <property type="term" value="F:metal ion binding"/>
    <property type="evidence" value="ECO:0007669"/>
    <property type="project" value="UniProtKB-KW"/>
</dbReference>
<dbReference type="GO" id="GO:0032265">
    <property type="term" value="P:XMP salvage"/>
    <property type="evidence" value="ECO:0007669"/>
    <property type="project" value="TreeGrafter"/>
</dbReference>
<dbReference type="AlphaFoldDB" id="A0A850NPH6"/>
<evidence type="ECO:0000259" key="8">
    <source>
        <dbReference type="Pfam" id="PF00156"/>
    </source>
</evidence>
<dbReference type="EMBL" id="JACHXV010000006">
    <property type="protein sequence ID" value="MBB3174182.1"/>
    <property type="molecule type" value="Genomic_DNA"/>
</dbReference>